<dbReference type="Pfam" id="PF00583">
    <property type="entry name" value="Acetyltransf_1"/>
    <property type="match status" value="1"/>
</dbReference>
<evidence type="ECO:0000256" key="2">
    <source>
        <dbReference type="ARBA" id="ARBA00004496"/>
    </source>
</evidence>
<evidence type="ECO:0000256" key="4">
    <source>
        <dbReference type="ARBA" id="ARBA00012950"/>
    </source>
</evidence>
<dbReference type="GO" id="GO:0005737">
    <property type="term" value="C:cytoplasm"/>
    <property type="evidence" value="ECO:0007669"/>
    <property type="project" value="UniProtKB-SubCell"/>
</dbReference>
<evidence type="ECO:0000256" key="8">
    <source>
        <dbReference type="ARBA" id="ARBA00023242"/>
    </source>
</evidence>
<evidence type="ECO:0000313" key="14">
    <source>
        <dbReference type="Proteomes" id="UP000307440"/>
    </source>
</evidence>
<dbReference type="PANTHER" id="PTHR20531:SF1">
    <property type="entry name" value="N-ALPHA-ACETYLTRANSFERASE 40"/>
    <property type="match status" value="1"/>
</dbReference>
<dbReference type="SUPFAM" id="SSF55729">
    <property type="entry name" value="Acyl-CoA N-acyltransferases (Nat)"/>
    <property type="match status" value="1"/>
</dbReference>
<dbReference type="InterPro" id="IPR039949">
    <property type="entry name" value="NAA40"/>
</dbReference>
<dbReference type="GO" id="GO:0010485">
    <property type="term" value="F:histone H4 acetyltransferase activity"/>
    <property type="evidence" value="ECO:0007669"/>
    <property type="project" value="InterPro"/>
</dbReference>
<evidence type="ECO:0000256" key="11">
    <source>
        <dbReference type="ARBA" id="ARBA00049524"/>
    </source>
</evidence>
<sequence length="201" mass="23293">MARQLVRNALKIPSAELQVHCVQPESDISGLSYRACRAVELDNLAKSQIWDLLESNMKDILKPSSMGWHPRQKRSEVFDRLSRFILVLERLEDDKSDKVVAFVMFRFEHEDEENLLYCYELQVKEDVRRRGLGRKLVAILDEIGREAEMEKITLTVLKANAKAITFYLKLGFEIDESSPSKYGEEVDYEILSKSLVDEECC</sequence>
<dbReference type="STRING" id="230819.A0A5C3LBQ0"/>
<evidence type="ECO:0000313" key="13">
    <source>
        <dbReference type="EMBL" id="TFK30504.1"/>
    </source>
</evidence>
<evidence type="ECO:0000256" key="9">
    <source>
        <dbReference type="ARBA" id="ARBA00023315"/>
    </source>
</evidence>
<evidence type="ECO:0000256" key="3">
    <source>
        <dbReference type="ARBA" id="ARBA00008870"/>
    </source>
</evidence>
<dbReference type="EC" id="2.3.1.257" evidence="4"/>
<dbReference type="GO" id="GO:0043998">
    <property type="term" value="F:histone H2A acetyltransferase activity"/>
    <property type="evidence" value="ECO:0007669"/>
    <property type="project" value="InterPro"/>
</dbReference>
<keyword evidence="6" id="KW-0963">Cytoplasm</keyword>
<dbReference type="PANTHER" id="PTHR20531">
    <property type="entry name" value="N-ALPHA-ACETYLTRANSFERASE 40"/>
    <property type="match status" value="1"/>
</dbReference>
<dbReference type="AlphaFoldDB" id="A0A5C3LBQ0"/>
<dbReference type="PROSITE" id="PS51186">
    <property type="entry name" value="GNAT"/>
    <property type="match status" value="1"/>
</dbReference>
<evidence type="ECO:0000256" key="6">
    <source>
        <dbReference type="ARBA" id="ARBA00022490"/>
    </source>
</evidence>
<accession>A0A5C3LBQ0</accession>
<evidence type="ECO:0000256" key="7">
    <source>
        <dbReference type="ARBA" id="ARBA00022679"/>
    </source>
</evidence>
<gene>
    <name evidence="13" type="ORF">FA15DRAFT_662470</name>
</gene>
<dbReference type="InterPro" id="IPR016181">
    <property type="entry name" value="Acyl_CoA_acyltransferase"/>
</dbReference>
<dbReference type="Gene3D" id="3.40.630.30">
    <property type="match status" value="1"/>
</dbReference>
<evidence type="ECO:0000256" key="5">
    <source>
        <dbReference type="ARBA" id="ARBA00015043"/>
    </source>
</evidence>
<proteinExistence type="inferred from homology"/>
<dbReference type="OrthoDB" id="424551at2759"/>
<keyword evidence="9 13" id="KW-0012">Acyltransferase</keyword>
<keyword evidence="14" id="KW-1185">Reference proteome</keyword>
<reference evidence="13 14" key="1">
    <citation type="journal article" date="2019" name="Nat. Ecol. Evol.">
        <title>Megaphylogeny resolves global patterns of mushroom evolution.</title>
        <authorList>
            <person name="Varga T."/>
            <person name="Krizsan K."/>
            <person name="Foldi C."/>
            <person name="Dima B."/>
            <person name="Sanchez-Garcia M."/>
            <person name="Sanchez-Ramirez S."/>
            <person name="Szollosi G.J."/>
            <person name="Szarkandi J.G."/>
            <person name="Papp V."/>
            <person name="Albert L."/>
            <person name="Andreopoulos W."/>
            <person name="Angelini C."/>
            <person name="Antonin V."/>
            <person name="Barry K.W."/>
            <person name="Bougher N.L."/>
            <person name="Buchanan P."/>
            <person name="Buyck B."/>
            <person name="Bense V."/>
            <person name="Catcheside P."/>
            <person name="Chovatia M."/>
            <person name="Cooper J."/>
            <person name="Damon W."/>
            <person name="Desjardin D."/>
            <person name="Finy P."/>
            <person name="Geml J."/>
            <person name="Haridas S."/>
            <person name="Hughes K."/>
            <person name="Justo A."/>
            <person name="Karasinski D."/>
            <person name="Kautmanova I."/>
            <person name="Kiss B."/>
            <person name="Kocsube S."/>
            <person name="Kotiranta H."/>
            <person name="LaButti K.M."/>
            <person name="Lechner B.E."/>
            <person name="Liimatainen K."/>
            <person name="Lipzen A."/>
            <person name="Lukacs Z."/>
            <person name="Mihaltcheva S."/>
            <person name="Morgado L.N."/>
            <person name="Niskanen T."/>
            <person name="Noordeloos M.E."/>
            <person name="Ohm R.A."/>
            <person name="Ortiz-Santana B."/>
            <person name="Ovrebo C."/>
            <person name="Racz N."/>
            <person name="Riley R."/>
            <person name="Savchenko A."/>
            <person name="Shiryaev A."/>
            <person name="Soop K."/>
            <person name="Spirin V."/>
            <person name="Szebenyi C."/>
            <person name="Tomsovsky M."/>
            <person name="Tulloss R.E."/>
            <person name="Uehling J."/>
            <person name="Grigoriev I.V."/>
            <person name="Vagvolgyi C."/>
            <person name="Papp T."/>
            <person name="Martin F.M."/>
            <person name="Miettinen O."/>
            <person name="Hibbett D.S."/>
            <person name="Nagy L.G."/>
        </authorList>
    </citation>
    <scope>NUCLEOTIDE SEQUENCE [LARGE SCALE GENOMIC DNA]</scope>
    <source>
        <strain evidence="13 14">CBS 121175</strain>
    </source>
</reference>
<keyword evidence="8" id="KW-0539">Nucleus</keyword>
<keyword evidence="7 13" id="KW-0808">Transferase</keyword>
<dbReference type="GO" id="GO:0005634">
    <property type="term" value="C:nucleus"/>
    <property type="evidence" value="ECO:0007669"/>
    <property type="project" value="UniProtKB-SubCell"/>
</dbReference>
<name>A0A5C3LBQ0_COPMA</name>
<dbReference type="EMBL" id="ML210146">
    <property type="protein sequence ID" value="TFK30504.1"/>
    <property type="molecule type" value="Genomic_DNA"/>
</dbReference>
<evidence type="ECO:0000256" key="10">
    <source>
        <dbReference type="ARBA" id="ARBA00047821"/>
    </source>
</evidence>
<dbReference type="Proteomes" id="UP000307440">
    <property type="component" value="Unassembled WGS sequence"/>
</dbReference>
<dbReference type="CDD" id="cd04301">
    <property type="entry name" value="NAT_SF"/>
    <property type="match status" value="1"/>
</dbReference>
<comment type="similarity">
    <text evidence="3">Belongs to the acetyltransferase family. NAA40 subfamily.</text>
</comment>
<comment type="catalytic activity">
    <reaction evidence="10">
        <text>N-terminal L-seryl-[histone H2A] + acetyl-CoA = N-terminal N(alpha)-acetyl-L-seryl-[histone H2A] + CoA + H(+)</text>
        <dbReference type="Rhea" id="RHEA:50600"/>
        <dbReference type="Rhea" id="RHEA-COMP:12742"/>
        <dbReference type="Rhea" id="RHEA-COMP:12744"/>
        <dbReference type="ChEBI" id="CHEBI:15378"/>
        <dbReference type="ChEBI" id="CHEBI:57287"/>
        <dbReference type="ChEBI" id="CHEBI:57288"/>
        <dbReference type="ChEBI" id="CHEBI:64738"/>
        <dbReference type="ChEBI" id="CHEBI:83690"/>
        <dbReference type="EC" id="2.3.1.257"/>
    </reaction>
</comment>
<feature type="domain" description="N-acetyltransferase" evidence="12">
    <location>
        <begin position="47"/>
        <end position="193"/>
    </location>
</feature>
<comment type="subcellular location">
    <subcellularLocation>
        <location evidence="2">Cytoplasm</location>
    </subcellularLocation>
    <subcellularLocation>
        <location evidence="1">Nucleus</location>
    </subcellularLocation>
</comment>
<organism evidence="13 14">
    <name type="scientific">Coprinopsis marcescibilis</name>
    <name type="common">Agaric fungus</name>
    <name type="synonym">Psathyrella marcescibilis</name>
    <dbReference type="NCBI Taxonomy" id="230819"/>
    <lineage>
        <taxon>Eukaryota</taxon>
        <taxon>Fungi</taxon>
        <taxon>Dikarya</taxon>
        <taxon>Basidiomycota</taxon>
        <taxon>Agaricomycotina</taxon>
        <taxon>Agaricomycetes</taxon>
        <taxon>Agaricomycetidae</taxon>
        <taxon>Agaricales</taxon>
        <taxon>Agaricineae</taxon>
        <taxon>Psathyrellaceae</taxon>
        <taxon>Coprinopsis</taxon>
    </lineage>
</organism>
<dbReference type="GO" id="GO:1990189">
    <property type="term" value="F:protein N-terminal-serine acetyltransferase activity"/>
    <property type="evidence" value="ECO:0007669"/>
    <property type="project" value="UniProtKB-EC"/>
</dbReference>
<evidence type="ECO:0000256" key="1">
    <source>
        <dbReference type="ARBA" id="ARBA00004123"/>
    </source>
</evidence>
<protein>
    <recommendedName>
        <fullName evidence="5">N-alpha-acetyltransferase 40</fullName>
        <ecNumber evidence="4">2.3.1.257</ecNumber>
    </recommendedName>
</protein>
<evidence type="ECO:0000259" key="12">
    <source>
        <dbReference type="PROSITE" id="PS51186"/>
    </source>
</evidence>
<comment type="catalytic activity">
    <reaction evidence="11">
        <text>N-terminal L-seryl-[histone H4] + acetyl-CoA = N-terminal N(alpha)-acetyl-L-seryl-[histone H4] + CoA + H(+)</text>
        <dbReference type="Rhea" id="RHEA:50596"/>
        <dbReference type="Rhea" id="RHEA-COMP:12740"/>
        <dbReference type="Rhea" id="RHEA-COMP:12743"/>
        <dbReference type="ChEBI" id="CHEBI:15378"/>
        <dbReference type="ChEBI" id="CHEBI:57287"/>
        <dbReference type="ChEBI" id="CHEBI:57288"/>
        <dbReference type="ChEBI" id="CHEBI:64738"/>
        <dbReference type="ChEBI" id="CHEBI:83690"/>
        <dbReference type="EC" id="2.3.1.257"/>
    </reaction>
</comment>
<dbReference type="InterPro" id="IPR000182">
    <property type="entry name" value="GNAT_dom"/>
</dbReference>